<evidence type="ECO:0000256" key="1">
    <source>
        <dbReference type="SAM" id="MobiDB-lite"/>
    </source>
</evidence>
<reference evidence="3" key="1">
    <citation type="submission" date="2011-07" db="EMBL/GenBank/DDBJ databases">
        <title>Divergent evolution of antigenic variation in African trypanosomes.</title>
        <authorList>
            <person name="Jackson A.P."/>
            <person name="Berry A."/>
            <person name="Allison H.C."/>
            <person name="Burton P."/>
            <person name="Anderson J."/>
            <person name="Aslett M."/>
            <person name="Brown R."/>
            <person name="Corton N."/>
            <person name="Harris D."/>
            <person name="Hauser H."/>
            <person name="Gamble J."/>
            <person name="Gilderthorp R."/>
            <person name="McQuillan J."/>
            <person name="Quail M.A."/>
            <person name="Sanders M."/>
            <person name="Van Tonder A."/>
            <person name="Ginger M.L."/>
            <person name="Donelson J.E."/>
            <person name="Field M.C."/>
            <person name="Barry J.D."/>
            <person name="Berriman M."/>
            <person name="Hertz-Fowler C."/>
        </authorList>
    </citation>
    <scope>NUCLEOTIDE SEQUENCE [LARGE SCALE GENOMIC DNA]</scope>
    <source>
        <strain evidence="3">IL3000</strain>
    </source>
</reference>
<protein>
    <submittedName>
        <fullName evidence="2">WGS project CAEQ00000000 data, annotated contig 1183</fullName>
    </submittedName>
</protein>
<keyword evidence="3" id="KW-1185">Reference proteome</keyword>
<feature type="region of interest" description="Disordered" evidence="1">
    <location>
        <begin position="137"/>
        <end position="216"/>
    </location>
</feature>
<dbReference type="VEuPathDB" id="TriTrypDB:TcIL3000_0_29880"/>
<feature type="compositionally biased region" description="Basic and acidic residues" evidence="1">
    <location>
        <begin position="206"/>
        <end position="216"/>
    </location>
</feature>
<dbReference type="OMA" id="DRSAFWV"/>
<gene>
    <name evidence="2" type="ORF">TCIL3000_0_29880</name>
</gene>
<evidence type="ECO:0000313" key="3">
    <source>
        <dbReference type="Proteomes" id="UP000000702"/>
    </source>
</evidence>
<dbReference type="Proteomes" id="UP000000702">
    <property type="component" value="Unassembled WGS sequence"/>
</dbReference>
<evidence type="ECO:0000313" key="2">
    <source>
        <dbReference type="EMBL" id="CCD12069.1"/>
    </source>
</evidence>
<dbReference type="AlphaFoldDB" id="F9W4H7"/>
<proteinExistence type="predicted"/>
<organism evidence="2 3">
    <name type="scientific">Trypanosoma congolense (strain IL3000)</name>
    <dbReference type="NCBI Taxonomy" id="1068625"/>
    <lineage>
        <taxon>Eukaryota</taxon>
        <taxon>Discoba</taxon>
        <taxon>Euglenozoa</taxon>
        <taxon>Kinetoplastea</taxon>
        <taxon>Metakinetoplastina</taxon>
        <taxon>Trypanosomatida</taxon>
        <taxon>Trypanosomatidae</taxon>
        <taxon>Trypanosoma</taxon>
        <taxon>Nannomonas</taxon>
    </lineage>
</organism>
<accession>F9W4H7</accession>
<dbReference type="EMBL" id="CAEQ01000556">
    <property type="protein sequence ID" value="CCD12069.1"/>
    <property type="molecule type" value="Genomic_DNA"/>
</dbReference>
<feature type="compositionally biased region" description="Basic and acidic residues" evidence="1">
    <location>
        <begin position="178"/>
        <end position="197"/>
    </location>
</feature>
<sequence>MKLHTPDSHDKIAWRRRYFFVAPPSHNVINRCKPTEVPHNLSVIVATNLSAVQAASFLRPIASLEKRSDNVGKSRSTFPLGSMKSTLDTAPIPPLFKVEVYVWNDTTLREILEEVLCSSPAAARVLLPPDASAADAVSSAASPDARGAVVDDKQSISEDSVMDGSKSSPDRMSGGEAPAKRSRLETKSESDSGELHGNDLSQSGSHRREGELRSPHDKPAKVYAFRVFIENEKPKIENIALLNTTRPIFHSGDYMTMKELRGTVRSPCKWKLGDLLVFTPTVQYYRPA</sequence>
<name>F9W4H7_TRYCI</name>
<reference evidence="2 3" key="2">
    <citation type="journal article" date="2012" name="Proc. Natl. Acad. Sci. U.S.A.">
        <title>Antigenic diversity is generated by distinct evolutionary mechanisms in African trypanosome species.</title>
        <authorList>
            <person name="Jackson A.P."/>
            <person name="Berry A."/>
            <person name="Aslett M."/>
            <person name="Allison H.C."/>
            <person name="Burton P."/>
            <person name="Vavrova-Anderson J."/>
            <person name="Brown R."/>
            <person name="Browne H."/>
            <person name="Corton N."/>
            <person name="Hauser H."/>
            <person name="Gamble J."/>
            <person name="Gilderthorp R."/>
            <person name="Marcello L."/>
            <person name="McQuillan J."/>
            <person name="Otto T.D."/>
            <person name="Quail M.A."/>
            <person name="Sanders M.J."/>
            <person name="van Tonder A."/>
            <person name="Ginger M.L."/>
            <person name="Field M.C."/>
            <person name="Barry J.D."/>
            <person name="Hertz-Fowler C."/>
            <person name="Berriman M."/>
        </authorList>
    </citation>
    <scope>NUCLEOTIDE SEQUENCE [LARGE SCALE GENOMIC DNA]</scope>
    <source>
        <strain evidence="2 3">IL3000</strain>
    </source>
</reference>
<comment type="caution">
    <text evidence="2">The sequence shown here is derived from an EMBL/GenBank/DDBJ whole genome shotgun (WGS) entry which is preliminary data.</text>
</comment>